<evidence type="ECO:0000313" key="3">
    <source>
        <dbReference type="Proteomes" id="UP000648187"/>
    </source>
</evidence>
<evidence type="ECO:0000256" key="1">
    <source>
        <dbReference type="SAM" id="SignalP"/>
    </source>
</evidence>
<dbReference type="EMBL" id="JACKWZ010000002">
    <property type="protein sequence ID" value="KAF9424556.1"/>
    <property type="molecule type" value="Genomic_DNA"/>
</dbReference>
<evidence type="ECO:0000313" key="2">
    <source>
        <dbReference type="EMBL" id="KAF9424556.1"/>
    </source>
</evidence>
<proteinExistence type="predicted"/>
<comment type="caution">
    <text evidence="2">The sequence shown here is derived from an EMBL/GenBank/DDBJ whole genome shotgun (WGS) entry which is preliminary data.</text>
</comment>
<feature type="chain" id="PRO_5032406497" evidence="1">
    <location>
        <begin position="21"/>
        <end position="130"/>
    </location>
</feature>
<protein>
    <submittedName>
        <fullName evidence="2">Uncharacterized protein</fullName>
    </submittedName>
</protein>
<accession>A0A835GS02</accession>
<dbReference type="AlphaFoldDB" id="A0A835GS02"/>
<feature type="signal peptide" evidence="1">
    <location>
        <begin position="1"/>
        <end position="20"/>
    </location>
</feature>
<name>A0A835GS02_SPOEX</name>
<sequence>MARTALVIISFILAIVPCFCQRPFYAGLRPIGFPETPVATGIFDRFPDEPIPAQLNGDRNYANLLNALPQDNQPFFFLNKDKVAESLKNPQTYPQRPNHHVSKLLDLVTGRLSVPGSAFLLPRFAKSTGN</sequence>
<keyword evidence="1" id="KW-0732">Signal</keyword>
<reference evidence="2" key="1">
    <citation type="submission" date="2020-08" db="EMBL/GenBank/DDBJ databases">
        <title>Spodoptera exigua strain:BAW_Kor-Di-RS1 Genome sequencing and assembly.</title>
        <authorList>
            <person name="Kim J."/>
            <person name="Nam H.Y."/>
            <person name="Kwon M."/>
            <person name="Choi J.H."/>
            <person name="Cho S.R."/>
            <person name="Kim G.-H."/>
        </authorList>
    </citation>
    <scope>NUCLEOTIDE SEQUENCE</scope>
    <source>
        <strain evidence="2">BAW_Kor-Di-RS1</strain>
        <tissue evidence="2">Whole-body</tissue>
    </source>
</reference>
<dbReference type="Proteomes" id="UP000648187">
    <property type="component" value="Unassembled WGS sequence"/>
</dbReference>
<organism evidence="2 3">
    <name type="scientific">Spodoptera exigua</name>
    <name type="common">Beet armyworm</name>
    <name type="synonym">Noctua fulgens</name>
    <dbReference type="NCBI Taxonomy" id="7107"/>
    <lineage>
        <taxon>Eukaryota</taxon>
        <taxon>Metazoa</taxon>
        <taxon>Ecdysozoa</taxon>
        <taxon>Arthropoda</taxon>
        <taxon>Hexapoda</taxon>
        <taxon>Insecta</taxon>
        <taxon>Pterygota</taxon>
        <taxon>Neoptera</taxon>
        <taxon>Endopterygota</taxon>
        <taxon>Lepidoptera</taxon>
        <taxon>Glossata</taxon>
        <taxon>Ditrysia</taxon>
        <taxon>Noctuoidea</taxon>
        <taxon>Noctuidae</taxon>
        <taxon>Amphipyrinae</taxon>
        <taxon>Spodoptera</taxon>
    </lineage>
</organism>
<gene>
    <name evidence="2" type="ORF">HW555_000367</name>
</gene>
<keyword evidence="3" id="KW-1185">Reference proteome</keyword>